<dbReference type="EMBL" id="ABJB010046408">
    <property type="status" value="NOT_ANNOTATED_CDS"/>
    <property type="molecule type" value="Genomic_DNA"/>
</dbReference>
<protein>
    <recommendedName>
        <fullName evidence="6">Nondiscriminating glutamyl-tRNA synthetase EARS2, mitochondrial</fullName>
        <ecNumber evidence="5">6.1.1.24</ecNumber>
    </recommendedName>
    <alternativeName>
        <fullName evidence="8">Glutamate--tRNA(Gln) ligase EARS2, mitochondrial</fullName>
    </alternativeName>
    <alternativeName>
        <fullName evidence="7">Mitochondrial glutamyl-tRNA synthetase</fullName>
    </alternativeName>
</protein>
<reference evidence="16" key="2">
    <citation type="submission" date="2020-05" db="UniProtKB">
        <authorList>
            <consortium name="EnsemblMetazoa"/>
        </authorList>
    </citation>
    <scope>IDENTIFICATION</scope>
    <source>
        <strain evidence="16">wikel</strain>
    </source>
</reference>
<evidence type="ECO:0000256" key="2">
    <source>
        <dbReference type="ARBA" id="ARBA00022741"/>
    </source>
</evidence>
<reference evidence="15 17" key="1">
    <citation type="submission" date="2008-03" db="EMBL/GenBank/DDBJ databases">
        <title>Annotation of Ixodes scapularis.</title>
        <authorList>
            <consortium name="Ixodes scapularis Genome Project Consortium"/>
            <person name="Caler E."/>
            <person name="Hannick L.I."/>
            <person name="Bidwell S."/>
            <person name="Joardar V."/>
            <person name="Thiagarajan M."/>
            <person name="Amedeo P."/>
            <person name="Galinsky K.J."/>
            <person name="Schobel S."/>
            <person name="Inman J."/>
            <person name="Hostetler J."/>
            <person name="Miller J."/>
            <person name="Hammond M."/>
            <person name="Megy K."/>
            <person name="Lawson D."/>
            <person name="Kodira C."/>
            <person name="Sutton G."/>
            <person name="Meyer J."/>
            <person name="Hill C.A."/>
            <person name="Birren B."/>
            <person name="Nene V."/>
            <person name="Collins F."/>
            <person name="Alarcon-Chaidez F."/>
            <person name="Wikel S."/>
            <person name="Strausberg R."/>
        </authorList>
    </citation>
    <scope>NUCLEOTIDE SEQUENCE [LARGE SCALE GENOMIC DNA]</scope>
    <source>
        <strain evidence="17">Wikel</strain>
        <strain evidence="15">Wikel colony</strain>
    </source>
</reference>
<evidence type="ECO:0000256" key="7">
    <source>
        <dbReference type="ARBA" id="ARBA00044251"/>
    </source>
</evidence>
<keyword evidence="13" id="KW-0175">Coiled coil</keyword>
<feature type="coiled-coil region" evidence="13">
    <location>
        <begin position="336"/>
        <end position="377"/>
    </location>
</feature>
<evidence type="ECO:0000259" key="14">
    <source>
        <dbReference type="Pfam" id="PF00749"/>
    </source>
</evidence>
<evidence type="ECO:0000256" key="3">
    <source>
        <dbReference type="ARBA" id="ARBA00022840"/>
    </source>
</evidence>
<dbReference type="GO" id="GO:0004818">
    <property type="term" value="F:glutamate-tRNA ligase activity"/>
    <property type="evidence" value="ECO:0000318"/>
    <property type="project" value="GO_Central"/>
</dbReference>
<dbReference type="VEuPathDB" id="VectorBase:ISCP_031988"/>
<keyword evidence="12" id="KW-0648">Protein biosynthesis</keyword>
<keyword evidence="17" id="KW-1185">Reference proteome</keyword>
<evidence type="ECO:0000313" key="17">
    <source>
        <dbReference type="Proteomes" id="UP000001555"/>
    </source>
</evidence>
<dbReference type="PANTHER" id="PTHR43311">
    <property type="entry name" value="GLUTAMATE--TRNA LIGASE"/>
    <property type="match status" value="1"/>
</dbReference>
<evidence type="ECO:0000313" key="15">
    <source>
        <dbReference type="EMBL" id="EEC02074.1"/>
    </source>
</evidence>
<dbReference type="VEuPathDB" id="VectorBase:ISCW016003"/>
<comment type="similarity">
    <text evidence="12">Belongs to the class-I aminoacyl-tRNA synthetase family.</text>
</comment>
<dbReference type="PRINTS" id="PR00987">
    <property type="entry name" value="TRNASYNTHGLU"/>
</dbReference>
<dbReference type="GO" id="GO:0005524">
    <property type="term" value="F:ATP binding"/>
    <property type="evidence" value="ECO:0007669"/>
    <property type="project" value="UniProtKB-KW"/>
</dbReference>
<dbReference type="Pfam" id="PF00749">
    <property type="entry name" value="tRNA-synt_1c"/>
    <property type="match status" value="1"/>
</dbReference>
<dbReference type="STRING" id="6945.B7P652"/>
<organism>
    <name type="scientific">Ixodes scapularis</name>
    <name type="common">Black-legged tick</name>
    <name type="synonym">Deer tick</name>
    <dbReference type="NCBI Taxonomy" id="6945"/>
    <lineage>
        <taxon>Eukaryota</taxon>
        <taxon>Metazoa</taxon>
        <taxon>Ecdysozoa</taxon>
        <taxon>Arthropoda</taxon>
        <taxon>Chelicerata</taxon>
        <taxon>Arachnida</taxon>
        <taxon>Acari</taxon>
        <taxon>Parasitiformes</taxon>
        <taxon>Ixodida</taxon>
        <taxon>Ixodoidea</taxon>
        <taxon>Ixodidae</taxon>
        <taxon>Ixodinae</taxon>
        <taxon>Ixodes</taxon>
    </lineage>
</organism>
<dbReference type="EMBL" id="ABJB010648613">
    <property type="status" value="NOT_ANNOTATED_CDS"/>
    <property type="molecule type" value="Genomic_DNA"/>
</dbReference>
<dbReference type="EC" id="6.1.1.24" evidence="5"/>
<name>B7P652_IXOSC</name>
<keyword evidence="1 12" id="KW-0436">Ligase</keyword>
<dbReference type="GO" id="GO:0006424">
    <property type="term" value="P:glutamyl-tRNA aminoacylation"/>
    <property type="evidence" value="ECO:0000318"/>
    <property type="project" value="GO_Central"/>
</dbReference>
<dbReference type="PROSITE" id="PS00178">
    <property type="entry name" value="AA_TRNA_LIGASE_I"/>
    <property type="match status" value="1"/>
</dbReference>
<feature type="domain" description="Glutamyl/glutaminyl-tRNA synthetase class Ib catalytic" evidence="14">
    <location>
        <begin position="3"/>
        <end position="281"/>
    </location>
</feature>
<keyword evidence="2 12" id="KW-0547">Nucleotide-binding</keyword>
<dbReference type="InterPro" id="IPR049940">
    <property type="entry name" value="GluQ/Sye"/>
</dbReference>
<dbReference type="SUPFAM" id="SSF52374">
    <property type="entry name" value="Nucleotidylyl transferase"/>
    <property type="match status" value="1"/>
</dbReference>
<dbReference type="InterPro" id="IPR000924">
    <property type="entry name" value="Glu/Gln-tRNA-synth"/>
</dbReference>
<keyword evidence="4 12" id="KW-0030">Aminoacyl-tRNA synthetase</keyword>
<dbReference type="InterPro" id="IPR014729">
    <property type="entry name" value="Rossmann-like_a/b/a_fold"/>
</dbReference>
<dbReference type="PaxDb" id="6945-B7P652"/>
<dbReference type="InterPro" id="IPR001412">
    <property type="entry name" value="aa-tRNA-synth_I_CS"/>
</dbReference>
<dbReference type="Proteomes" id="UP000001555">
    <property type="component" value="Unassembled WGS sequence"/>
</dbReference>
<dbReference type="EnsemblMetazoa" id="ISCW016003-RA">
    <property type="protein sequence ID" value="ISCW016003-PA"/>
    <property type="gene ID" value="ISCW016003"/>
</dbReference>
<dbReference type="OrthoDB" id="428822at2759"/>
<accession>B7P652</accession>
<evidence type="ECO:0000256" key="5">
    <source>
        <dbReference type="ARBA" id="ARBA00044054"/>
    </source>
</evidence>
<evidence type="ECO:0000256" key="1">
    <source>
        <dbReference type="ARBA" id="ARBA00022598"/>
    </source>
</evidence>
<sequence length="476" mass="54878">MTKVITRFAPSPTGMLHVGNIRVALLNWLYAKKHNGQFILRFDDTDLERSKQEYKDAIEEDLKFLNINWGQTFNQLSRLNRYDEIKNLLLNKKRLYACYETPEELELKHKFQLSKGLPPIYDRASLNLTEEQAKKYIEQGRKPHYRFLVNHEPISWHDMIKGEVKYDGKALSDPIVIRADGSMTYMLCSVIDDIDYDITHIIRGEDHVSNTAIQIQMFEALNKIPPVFGHLSLIINKDEKISKRVGGFEIATLRKEIGIEAMAIASFFSLLETRIKSEHENILGQYRNFLATENRLIAERDNLEQIEFSDFLMQDINLPEVAKIIHTQENLFRSRKEVYNSEKDALHQNIAQLEKKIEGLEAKKVAASKTAEVYQDRLKALRTLKEKGFVQKAALLDQEAKVAASKSDVATTEAEIAGIRHAITETQIKIINQQNKYTERTLTELREAQVQTASLKEKYNSLTDSLNRVIIRSPVD</sequence>
<dbReference type="GO" id="GO:0050561">
    <property type="term" value="F:glutamate-tRNA(Gln) ligase activity"/>
    <property type="evidence" value="ECO:0007669"/>
    <property type="project" value="UniProtKB-EC"/>
</dbReference>
<dbReference type="InterPro" id="IPR004527">
    <property type="entry name" value="Glu-tRNA-ligase_bac/mito"/>
</dbReference>
<dbReference type="AlphaFoldDB" id="B7P652"/>
<evidence type="ECO:0000256" key="11">
    <source>
        <dbReference type="ARBA" id="ARBA00047689"/>
    </source>
</evidence>
<dbReference type="EMBL" id="ABJB010300259">
    <property type="status" value="NOT_ANNOTATED_CDS"/>
    <property type="molecule type" value="Genomic_DNA"/>
</dbReference>
<feature type="non-terminal residue" evidence="15">
    <location>
        <position position="476"/>
    </location>
</feature>
<dbReference type="Gene3D" id="3.40.50.620">
    <property type="entry name" value="HUPs"/>
    <property type="match status" value="1"/>
</dbReference>
<dbReference type="EMBL" id="DS644550">
    <property type="protein sequence ID" value="EEC02074.1"/>
    <property type="molecule type" value="Genomic_DNA"/>
</dbReference>
<gene>
    <name evidence="15" type="ORF">IscW_ISCW016003</name>
</gene>
<comment type="catalytic activity">
    <reaction evidence="10">
        <text>tRNA(Glx) + L-glutamate + ATP = L-glutamyl-tRNA(Glx) + AMP + diphosphate</text>
        <dbReference type="Rhea" id="RHEA:18397"/>
        <dbReference type="Rhea" id="RHEA-COMP:9713"/>
        <dbReference type="Rhea" id="RHEA-COMP:9716"/>
        <dbReference type="ChEBI" id="CHEBI:29985"/>
        <dbReference type="ChEBI" id="CHEBI:30616"/>
        <dbReference type="ChEBI" id="CHEBI:33019"/>
        <dbReference type="ChEBI" id="CHEBI:78442"/>
        <dbReference type="ChEBI" id="CHEBI:78520"/>
        <dbReference type="ChEBI" id="CHEBI:456215"/>
        <dbReference type="EC" id="6.1.1.24"/>
    </reaction>
    <physiologicalReaction direction="left-to-right" evidence="10">
        <dbReference type="Rhea" id="RHEA:18398"/>
    </physiologicalReaction>
</comment>
<evidence type="ECO:0000256" key="4">
    <source>
        <dbReference type="ARBA" id="ARBA00023146"/>
    </source>
</evidence>
<dbReference type="PANTHER" id="PTHR43311:SF2">
    <property type="entry name" value="GLUTAMATE--TRNA LIGASE, MITOCHONDRIAL-RELATED"/>
    <property type="match status" value="1"/>
</dbReference>
<evidence type="ECO:0000256" key="6">
    <source>
        <dbReference type="ARBA" id="ARBA00044142"/>
    </source>
</evidence>
<evidence type="ECO:0000256" key="10">
    <source>
        <dbReference type="ARBA" id="ARBA00047479"/>
    </source>
</evidence>
<dbReference type="GO" id="GO:0005739">
    <property type="term" value="C:mitochondrion"/>
    <property type="evidence" value="ECO:0000318"/>
    <property type="project" value="GO_Central"/>
</dbReference>
<dbReference type="HOGENOM" id="CLU_015768_6_1_1"/>
<proteinExistence type="inferred from homology"/>
<comment type="catalytic activity">
    <reaction evidence="9">
        <text>tRNA(Glu) + L-glutamate + ATP = L-glutamyl-tRNA(Glu) + AMP + diphosphate</text>
        <dbReference type="Rhea" id="RHEA:23540"/>
        <dbReference type="Rhea" id="RHEA-COMP:9663"/>
        <dbReference type="Rhea" id="RHEA-COMP:9680"/>
        <dbReference type="ChEBI" id="CHEBI:29985"/>
        <dbReference type="ChEBI" id="CHEBI:30616"/>
        <dbReference type="ChEBI" id="CHEBI:33019"/>
        <dbReference type="ChEBI" id="CHEBI:78442"/>
        <dbReference type="ChEBI" id="CHEBI:78520"/>
        <dbReference type="ChEBI" id="CHEBI:456215"/>
        <dbReference type="EC" id="6.1.1.17"/>
    </reaction>
    <physiologicalReaction direction="left-to-right" evidence="9">
        <dbReference type="Rhea" id="RHEA:23541"/>
    </physiologicalReaction>
</comment>
<dbReference type="NCBIfam" id="TIGR00464">
    <property type="entry name" value="gltX_bact"/>
    <property type="match status" value="1"/>
</dbReference>
<evidence type="ECO:0000256" key="9">
    <source>
        <dbReference type="ARBA" id="ARBA00047366"/>
    </source>
</evidence>
<evidence type="ECO:0000256" key="8">
    <source>
        <dbReference type="ARBA" id="ARBA00044313"/>
    </source>
</evidence>
<dbReference type="InterPro" id="IPR020058">
    <property type="entry name" value="Glu/Gln-tRNA-synth_Ib_cat-dom"/>
</dbReference>
<comment type="catalytic activity">
    <reaction evidence="11">
        <text>tRNA(Gln) + L-glutamate + ATP = L-glutamyl-tRNA(Gln) + AMP + diphosphate</text>
        <dbReference type="Rhea" id="RHEA:64612"/>
        <dbReference type="Rhea" id="RHEA-COMP:9662"/>
        <dbReference type="Rhea" id="RHEA-COMP:9684"/>
        <dbReference type="ChEBI" id="CHEBI:29985"/>
        <dbReference type="ChEBI" id="CHEBI:30616"/>
        <dbReference type="ChEBI" id="CHEBI:33019"/>
        <dbReference type="ChEBI" id="CHEBI:78442"/>
        <dbReference type="ChEBI" id="CHEBI:78520"/>
        <dbReference type="ChEBI" id="CHEBI:456215"/>
    </reaction>
    <physiologicalReaction direction="left-to-right" evidence="11">
        <dbReference type="Rhea" id="RHEA:64613"/>
    </physiologicalReaction>
</comment>
<evidence type="ECO:0000313" key="16">
    <source>
        <dbReference type="EnsemblMetazoa" id="ISCW016003-PA"/>
    </source>
</evidence>
<evidence type="ECO:0000256" key="13">
    <source>
        <dbReference type="SAM" id="Coils"/>
    </source>
</evidence>
<evidence type="ECO:0000256" key="12">
    <source>
        <dbReference type="RuleBase" id="RU363037"/>
    </source>
</evidence>
<keyword evidence="3 12" id="KW-0067">ATP-binding</keyword>